<dbReference type="GO" id="GO:0006164">
    <property type="term" value="P:purine nucleotide biosynthetic process"/>
    <property type="evidence" value="ECO:0007669"/>
    <property type="project" value="UniProtKB-KW"/>
</dbReference>
<evidence type="ECO:0000256" key="8">
    <source>
        <dbReference type="ARBA" id="ARBA00023002"/>
    </source>
</evidence>
<protein>
    <recommendedName>
        <fullName evidence="12">Bifunctional protein FolD</fullName>
    </recommendedName>
    <domain>
        <recommendedName>
            <fullName evidence="12">Methylenetetrahydrofolate dehydrogenase</fullName>
            <ecNumber evidence="12">1.5.1.5</ecNumber>
        </recommendedName>
    </domain>
    <domain>
        <recommendedName>
            <fullName evidence="12">Methenyltetrahydrofolate cyclohydrolase</fullName>
            <ecNumber evidence="12">3.5.4.9</ecNumber>
        </recommendedName>
    </domain>
</protein>
<comment type="function">
    <text evidence="12">Catalyzes the oxidation of 5,10-methylenetetrahydrofolate to 5,10-methenyltetrahydrofolate and then the hydrolysis of 5,10-methenyltetrahydrofolate to 10-formyltetrahydrofolate.</text>
</comment>
<reference evidence="15 16" key="1">
    <citation type="submission" date="2018-02" db="EMBL/GenBank/DDBJ databases">
        <title>Mycoplasma marinum and Mycoplasma todarodis sp. nov., moderately halophilic and psychrotolerant mycoplasmas isolated from cephalopods.</title>
        <authorList>
            <person name="Viver T."/>
        </authorList>
    </citation>
    <scope>NUCLEOTIDE SEQUENCE [LARGE SCALE GENOMIC DNA]</scope>
    <source>
        <strain evidence="15 16">PE</strain>
    </source>
</reference>
<evidence type="ECO:0000256" key="12">
    <source>
        <dbReference type="HAMAP-Rule" id="MF_01576"/>
    </source>
</evidence>
<dbReference type="RefSeq" id="WP_131598554.1">
    <property type="nucleotide sequence ID" value="NZ_CBDBYK010000001.1"/>
</dbReference>
<accession>A0A4R0XQA6</accession>
<dbReference type="SUPFAM" id="SSF51735">
    <property type="entry name" value="NAD(P)-binding Rossmann-fold domains"/>
    <property type="match status" value="1"/>
</dbReference>
<keyword evidence="8 12" id="KW-0560">Oxidoreductase</keyword>
<dbReference type="EC" id="1.5.1.5" evidence="12"/>
<proteinExistence type="inferred from homology"/>
<evidence type="ECO:0000256" key="10">
    <source>
        <dbReference type="ARBA" id="ARBA00023167"/>
    </source>
</evidence>
<dbReference type="GO" id="GO:0004477">
    <property type="term" value="F:methenyltetrahydrofolate cyclohydrolase activity"/>
    <property type="evidence" value="ECO:0007669"/>
    <property type="project" value="UniProtKB-UniRule"/>
</dbReference>
<comment type="caution">
    <text evidence="15">The sequence shown here is derived from an EMBL/GenBank/DDBJ whole genome shotgun (WGS) entry which is preliminary data.</text>
</comment>
<dbReference type="InterPro" id="IPR020631">
    <property type="entry name" value="THF_DH/CycHdrlase_NAD-bd_dom"/>
</dbReference>
<evidence type="ECO:0000259" key="13">
    <source>
        <dbReference type="Pfam" id="PF00763"/>
    </source>
</evidence>
<dbReference type="GO" id="GO:0004488">
    <property type="term" value="F:methylenetetrahydrofolate dehydrogenase (NADP+) activity"/>
    <property type="evidence" value="ECO:0007669"/>
    <property type="project" value="UniProtKB-UniRule"/>
</dbReference>
<comment type="caution">
    <text evidence="12">Lacks conserved residue(s) required for the propagation of feature annotation.</text>
</comment>
<evidence type="ECO:0000256" key="11">
    <source>
        <dbReference type="ARBA" id="ARBA00023268"/>
    </source>
</evidence>
<comment type="pathway">
    <text evidence="1 12">One-carbon metabolism; tetrahydrofolate interconversion.</text>
</comment>
<dbReference type="SUPFAM" id="SSF53223">
    <property type="entry name" value="Aminoacid dehydrogenase-like, N-terminal domain"/>
    <property type="match status" value="1"/>
</dbReference>
<dbReference type="InterPro" id="IPR000672">
    <property type="entry name" value="THF_DH/CycHdrlase"/>
</dbReference>
<evidence type="ECO:0000256" key="7">
    <source>
        <dbReference type="ARBA" id="ARBA00022857"/>
    </source>
</evidence>
<keyword evidence="16" id="KW-1185">Reference proteome</keyword>
<comment type="subunit">
    <text evidence="2 12">Homodimer.</text>
</comment>
<evidence type="ECO:0000259" key="14">
    <source>
        <dbReference type="Pfam" id="PF02882"/>
    </source>
</evidence>
<comment type="catalytic activity">
    <reaction evidence="12">
        <text>(6R)-5,10-methylene-5,6,7,8-tetrahydrofolate + NADP(+) = (6R)-5,10-methenyltetrahydrofolate + NADPH</text>
        <dbReference type="Rhea" id="RHEA:22812"/>
        <dbReference type="ChEBI" id="CHEBI:15636"/>
        <dbReference type="ChEBI" id="CHEBI:57455"/>
        <dbReference type="ChEBI" id="CHEBI:57783"/>
        <dbReference type="ChEBI" id="CHEBI:58349"/>
        <dbReference type="EC" id="1.5.1.5"/>
    </reaction>
</comment>
<dbReference type="GO" id="GO:0009086">
    <property type="term" value="P:methionine biosynthetic process"/>
    <property type="evidence" value="ECO:0007669"/>
    <property type="project" value="UniProtKB-KW"/>
</dbReference>
<dbReference type="Gene3D" id="3.40.50.10860">
    <property type="entry name" value="Leucine Dehydrogenase, chain A, domain 1"/>
    <property type="match status" value="1"/>
</dbReference>
<evidence type="ECO:0000256" key="4">
    <source>
        <dbReference type="ARBA" id="ARBA00022605"/>
    </source>
</evidence>
<dbReference type="OrthoDB" id="9803580at2"/>
<gene>
    <name evidence="12" type="primary">folD</name>
    <name evidence="15" type="ORF">C4B24_01220</name>
</gene>
<evidence type="ECO:0000256" key="2">
    <source>
        <dbReference type="ARBA" id="ARBA00011738"/>
    </source>
</evidence>
<evidence type="ECO:0000256" key="6">
    <source>
        <dbReference type="ARBA" id="ARBA00022801"/>
    </source>
</evidence>
<evidence type="ECO:0000256" key="3">
    <source>
        <dbReference type="ARBA" id="ARBA00022563"/>
    </source>
</evidence>
<dbReference type="InterPro" id="IPR020630">
    <property type="entry name" value="THF_DH/CycHdrlase_cat_dom"/>
</dbReference>
<evidence type="ECO:0000256" key="1">
    <source>
        <dbReference type="ARBA" id="ARBA00004777"/>
    </source>
</evidence>
<feature type="domain" description="Tetrahydrofolate dehydrogenase/cyclohydrolase NAD(P)-binding" evidence="14">
    <location>
        <begin position="138"/>
        <end position="278"/>
    </location>
</feature>
<comment type="catalytic activity">
    <reaction evidence="12">
        <text>(6R)-5,10-methenyltetrahydrofolate + H2O = (6R)-10-formyltetrahydrofolate + H(+)</text>
        <dbReference type="Rhea" id="RHEA:23700"/>
        <dbReference type="ChEBI" id="CHEBI:15377"/>
        <dbReference type="ChEBI" id="CHEBI:15378"/>
        <dbReference type="ChEBI" id="CHEBI:57455"/>
        <dbReference type="ChEBI" id="CHEBI:195366"/>
        <dbReference type="EC" id="3.5.4.9"/>
    </reaction>
</comment>
<dbReference type="Pfam" id="PF02882">
    <property type="entry name" value="THF_DHG_CYH_C"/>
    <property type="match status" value="1"/>
</dbReference>
<keyword evidence="4 12" id="KW-0028">Amino-acid biosynthesis</keyword>
<keyword evidence="11 12" id="KW-0511">Multifunctional enzyme</keyword>
<dbReference type="InterPro" id="IPR036291">
    <property type="entry name" value="NAD(P)-bd_dom_sf"/>
</dbReference>
<keyword evidence="3 12" id="KW-0554">One-carbon metabolism</keyword>
<organism evidence="15 16">
    <name type="scientific">Mycoplasma marinum</name>
    <dbReference type="NCBI Taxonomy" id="1937190"/>
    <lineage>
        <taxon>Bacteria</taxon>
        <taxon>Bacillati</taxon>
        <taxon>Mycoplasmatota</taxon>
        <taxon>Mollicutes</taxon>
        <taxon>Mycoplasmataceae</taxon>
        <taxon>Mycoplasma</taxon>
    </lineage>
</organism>
<feature type="domain" description="Tetrahydrofolate dehydrogenase/cyclohydrolase catalytic" evidence="13">
    <location>
        <begin position="5"/>
        <end position="119"/>
    </location>
</feature>
<evidence type="ECO:0000256" key="9">
    <source>
        <dbReference type="ARBA" id="ARBA00023102"/>
    </source>
</evidence>
<keyword evidence="10 12" id="KW-0486">Methionine biosynthesis</keyword>
<dbReference type="Pfam" id="PF00763">
    <property type="entry name" value="THF_DHG_CYH"/>
    <property type="match status" value="1"/>
</dbReference>
<dbReference type="EC" id="3.5.4.9" evidence="12"/>
<dbReference type="HAMAP" id="MF_01576">
    <property type="entry name" value="THF_DHG_CYH"/>
    <property type="match status" value="1"/>
</dbReference>
<dbReference type="FunFam" id="3.40.50.10860:FF:000005">
    <property type="entry name" value="C-1-tetrahydrofolate synthase, cytoplasmic, putative"/>
    <property type="match status" value="1"/>
</dbReference>
<dbReference type="PANTHER" id="PTHR48099:SF5">
    <property type="entry name" value="C-1-TETRAHYDROFOLATE SYNTHASE, CYTOPLASMIC"/>
    <property type="match status" value="1"/>
</dbReference>
<keyword evidence="9 12" id="KW-0368">Histidine biosynthesis</keyword>
<dbReference type="PRINTS" id="PR00085">
    <property type="entry name" value="THFDHDRGNASE"/>
</dbReference>
<keyword evidence="7 12" id="KW-0521">NADP</keyword>
<dbReference type="PROSITE" id="PS00767">
    <property type="entry name" value="THF_DHG_CYH_2"/>
    <property type="match status" value="1"/>
</dbReference>
<sequence length="283" mass="31216">MENILNGKQVAKEIKEKLSLRVQEIKKQGCEPQMAIIRVGEDPASIIYLKHKKIACESIGIKYKEIILPNKISEQELISKIDEINNDNSIHGLIVQFPLPKHISKKKIMKIINPIKDVDGLHPINISKMHQGIEGLKPCTPLGIITLLKYYGIKIEGLDAVVIGRSKIVGEPVSKMLLMENATVTTCFSKTKDITKYTKTADLIIAAAGSPHLITKEKVKKGAILIDVGVSRVNGKIFGDIDFENLKEDALWITPNPGGVGPMTIASLLTNLVKAIEFQNNNK</sequence>
<comment type="similarity">
    <text evidence="12">Belongs to the tetrahydrofolate dehydrogenase/cyclohydrolase family.</text>
</comment>
<dbReference type="InterPro" id="IPR020867">
    <property type="entry name" value="THF_DH/CycHdrlase_CS"/>
</dbReference>
<evidence type="ECO:0000256" key="5">
    <source>
        <dbReference type="ARBA" id="ARBA00022755"/>
    </source>
</evidence>
<dbReference type="GO" id="GO:0005829">
    <property type="term" value="C:cytosol"/>
    <property type="evidence" value="ECO:0007669"/>
    <property type="project" value="TreeGrafter"/>
</dbReference>
<dbReference type="FunFam" id="3.40.50.720:FF:000094">
    <property type="entry name" value="Bifunctional protein FolD"/>
    <property type="match status" value="1"/>
</dbReference>
<dbReference type="UniPathway" id="UPA00193"/>
<dbReference type="AlphaFoldDB" id="A0A4R0XQA6"/>
<feature type="binding site" evidence="12">
    <location>
        <position position="230"/>
    </location>
    <ligand>
        <name>NADP(+)</name>
        <dbReference type="ChEBI" id="CHEBI:58349"/>
    </ligand>
</feature>
<name>A0A4R0XQA6_9MOLU</name>
<keyword evidence="6 12" id="KW-0378">Hydrolase</keyword>
<dbReference type="Proteomes" id="UP000294192">
    <property type="component" value="Unassembled WGS sequence"/>
</dbReference>
<dbReference type="EMBL" id="PSZO01000003">
    <property type="protein sequence ID" value="TCG11755.1"/>
    <property type="molecule type" value="Genomic_DNA"/>
</dbReference>
<keyword evidence="5 12" id="KW-0658">Purine biosynthesis</keyword>
<feature type="binding site" evidence="12">
    <location>
        <begin position="164"/>
        <end position="166"/>
    </location>
    <ligand>
        <name>NADP(+)</name>
        <dbReference type="ChEBI" id="CHEBI:58349"/>
    </ligand>
</feature>
<dbReference type="CDD" id="cd01080">
    <property type="entry name" value="NAD_bind_m-THF_DH_Cyclohyd"/>
    <property type="match status" value="1"/>
</dbReference>
<dbReference type="InterPro" id="IPR046346">
    <property type="entry name" value="Aminoacid_DH-like_N_sf"/>
</dbReference>
<evidence type="ECO:0000313" key="16">
    <source>
        <dbReference type="Proteomes" id="UP000294192"/>
    </source>
</evidence>
<dbReference type="GO" id="GO:0035999">
    <property type="term" value="P:tetrahydrofolate interconversion"/>
    <property type="evidence" value="ECO:0007669"/>
    <property type="project" value="UniProtKB-UniRule"/>
</dbReference>
<dbReference type="GO" id="GO:0000105">
    <property type="term" value="P:L-histidine biosynthetic process"/>
    <property type="evidence" value="ECO:0007669"/>
    <property type="project" value="UniProtKB-KW"/>
</dbReference>
<dbReference type="PANTHER" id="PTHR48099">
    <property type="entry name" value="C-1-TETRAHYDROFOLATE SYNTHASE, CYTOPLASMIC-RELATED"/>
    <property type="match status" value="1"/>
</dbReference>
<evidence type="ECO:0000313" key="15">
    <source>
        <dbReference type="EMBL" id="TCG11755.1"/>
    </source>
</evidence>
<dbReference type="Gene3D" id="3.40.50.720">
    <property type="entry name" value="NAD(P)-binding Rossmann-like Domain"/>
    <property type="match status" value="1"/>
</dbReference>